<dbReference type="InterPro" id="IPR006439">
    <property type="entry name" value="HAD-SF_hydro_IA"/>
</dbReference>
<dbReference type="Proteomes" id="UP000014184">
    <property type="component" value="Unassembled WGS sequence"/>
</dbReference>
<dbReference type="RefSeq" id="WP_011292540.1">
    <property type="nucleotide sequence ID" value="NZ_AOSG01000059.1"/>
</dbReference>
<dbReference type="SUPFAM" id="SSF56784">
    <property type="entry name" value="HAD-like"/>
    <property type="match status" value="1"/>
</dbReference>
<dbReference type="PANTHER" id="PTHR43611">
    <property type="entry name" value="ALPHA-D-GLUCOSE 1-PHOSPHATE PHOSPHATASE"/>
    <property type="match status" value="1"/>
</dbReference>
<dbReference type="EMBL" id="AOSG01000059">
    <property type="protein sequence ID" value="EOR70753.1"/>
    <property type="molecule type" value="Genomic_DNA"/>
</dbReference>
<proteinExistence type="predicted"/>
<dbReference type="CDD" id="cd02603">
    <property type="entry name" value="HAD_sEH-N_like"/>
    <property type="match status" value="1"/>
</dbReference>
<dbReference type="AlphaFoldDB" id="A0A9P2T9G2"/>
<dbReference type="SFLD" id="SFLDS00003">
    <property type="entry name" value="Haloacid_Dehalogenase"/>
    <property type="match status" value="1"/>
</dbReference>
<dbReference type="NCBIfam" id="TIGR01509">
    <property type="entry name" value="HAD-SF-IA-v3"/>
    <property type="match status" value="1"/>
</dbReference>
<keyword evidence="1" id="KW-0378">Hydrolase</keyword>
<evidence type="ECO:0000313" key="1">
    <source>
        <dbReference type="EMBL" id="EOR70753.1"/>
    </source>
</evidence>
<sequence length="210" mass="23102">MTSRPLQDSPSPITTVVFDYGEVLSVPPPESRSRLVALSGVPAEQFWDAYWHERRAYDAGLDSREYWDRVGARLNISWDPAVRQELWATDMGGWLVPEPEAAALAARLTASPLRVALLSNAPHDLAAPLRFSPLLCGFDALFFSCEIGLCKPDSRVYEHVLRELGADPHETLFIDDREANIRAAAALGIRVHHYTGAAGLAALLQQLSLG</sequence>
<dbReference type="GO" id="GO:0016787">
    <property type="term" value="F:hydrolase activity"/>
    <property type="evidence" value="ECO:0007669"/>
    <property type="project" value="UniProtKB-KW"/>
</dbReference>
<reference evidence="1 2" key="1">
    <citation type="journal article" date="2013" name="Genome Announc.">
        <title>Draft Genome Sequence of the Lignocellulose Decomposer Thermobifida fusca Strain TM51.</title>
        <authorList>
            <person name="Toth A."/>
            <person name="Barna T."/>
            <person name="Nagy I."/>
            <person name="Horvath B."/>
            <person name="Nagy I."/>
            <person name="Tancsics A."/>
            <person name="Kriszt B."/>
            <person name="Baka E."/>
            <person name="Fekete C."/>
            <person name="Kukolya J."/>
        </authorList>
    </citation>
    <scope>NUCLEOTIDE SEQUENCE [LARGE SCALE GENOMIC DNA]</scope>
    <source>
        <strain evidence="1 2">TM51</strain>
    </source>
</reference>
<dbReference type="Pfam" id="PF00702">
    <property type="entry name" value="Hydrolase"/>
    <property type="match status" value="1"/>
</dbReference>
<name>A0A9P2T9G2_THEFU</name>
<keyword evidence="2" id="KW-1185">Reference proteome</keyword>
<dbReference type="Gene3D" id="3.40.50.1000">
    <property type="entry name" value="HAD superfamily/HAD-like"/>
    <property type="match status" value="1"/>
</dbReference>
<dbReference type="InterPro" id="IPR023214">
    <property type="entry name" value="HAD_sf"/>
</dbReference>
<evidence type="ECO:0000313" key="2">
    <source>
        <dbReference type="Proteomes" id="UP000014184"/>
    </source>
</evidence>
<accession>A0A9P2T9G2</accession>
<dbReference type="InterPro" id="IPR036412">
    <property type="entry name" value="HAD-like_sf"/>
</dbReference>
<dbReference type="PANTHER" id="PTHR43611:SF3">
    <property type="entry name" value="FLAVIN MONONUCLEOTIDE HYDROLASE 1, CHLOROPLATIC"/>
    <property type="match status" value="1"/>
</dbReference>
<dbReference type="SFLD" id="SFLDG01129">
    <property type="entry name" value="C1.5:_HAD__Beta-PGM__Phosphata"/>
    <property type="match status" value="1"/>
</dbReference>
<comment type="caution">
    <text evidence="1">The sequence shown here is derived from an EMBL/GenBank/DDBJ whole genome shotgun (WGS) entry which is preliminary data.</text>
</comment>
<protein>
    <submittedName>
        <fullName evidence="1">HAD family hydrolase</fullName>
    </submittedName>
</protein>
<gene>
    <name evidence="1" type="ORF">TM51_10874</name>
</gene>
<organism evidence="1 2">
    <name type="scientific">Thermobifida fusca TM51</name>
    <dbReference type="NCBI Taxonomy" id="1169414"/>
    <lineage>
        <taxon>Bacteria</taxon>
        <taxon>Bacillati</taxon>
        <taxon>Actinomycetota</taxon>
        <taxon>Actinomycetes</taxon>
        <taxon>Streptosporangiales</taxon>
        <taxon>Nocardiopsidaceae</taxon>
        <taxon>Thermobifida</taxon>
    </lineage>
</organism>